<keyword evidence="2" id="KW-1185">Reference proteome</keyword>
<proteinExistence type="predicted"/>
<sequence length="177" mass="19643">MQWATREVTNMGLKLAMTLNAGMGFSILEFSEFGVFFNLVGFGHCFTKPVTTFCGATYSRRDGEKDMPNSMPLLITDHGNVSMKFKITVIVSDSECSFSTRGLKIIREGSDYYIVREGIIQRYLGSRNATKISSGCSNLKRASIPERSQEVKETCSSILDNILFFIGDLEVASCNAK</sequence>
<dbReference type="Proteomes" id="UP000631114">
    <property type="component" value="Unassembled WGS sequence"/>
</dbReference>
<reference evidence="1 2" key="1">
    <citation type="submission" date="2020-10" db="EMBL/GenBank/DDBJ databases">
        <title>The Coptis chinensis genome and diversification of protoberbering-type alkaloids.</title>
        <authorList>
            <person name="Wang B."/>
            <person name="Shu S."/>
            <person name="Song C."/>
            <person name="Liu Y."/>
        </authorList>
    </citation>
    <scope>NUCLEOTIDE SEQUENCE [LARGE SCALE GENOMIC DNA]</scope>
    <source>
        <strain evidence="1">HL-2020</strain>
        <tissue evidence="1">Leaf</tissue>
    </source>
</reference>
<protein>
    <submittedName>
        <fullName evidence="1">Uncharacterized protein</fullName>
    </submittedName>
</protein>
<gene>
    <name evidence="1" type="ORF">IFM89_003749</name>
</gene>
<accession>A0A835I9D6</accession>
<dbReference type="EMBL" id="JADFTS010000003">
    <property type="protein sequence ID" value="KAF9612739.1"/>
    <property type="molecule type" value="Genomic_DNA"/>
</dbReference>
<organism evidence="1 2">
    <name type="scientific">Coptis chinensis</name>
    <dbReference type="NCBI Taxonomy" id="261450"/>
    <lineage>
        <taxon>Eukaryota</taxon>
        <taxon>Viridiplantae</taxon>
        <taxon>Streptophyta</taxon>
        <taxon>Embryophyta</taxon>
        <taxon>Tracheophyta</taxon>
        <taxon>Spermatophyta</taxon>
        <taxon>Magnoliopsida</taxon>
        <taxon>Ranunculales</taxon>
        <taxon>Ranunculaceae</taxon>
        <taxon>Coptidoideae</taxon>
        <taxon>Coptis</taxon>
    </lineage>
</organism>
<name>A0A835I9D6_9MAGN</name>
<dbReference type="OrthoDB" id="3219396at2759"/>
<comment type="caution">
    <text evidence="1">The sequence shown here is derived from an EMBL/GenBank/DDBJ whole genome shotgun (WGS) entry which is preliminary data.</text>
</comment>
<evidence type="ECO:0000313" key="1">
    <source>
        <dbReference type="EMBL" id="KAF9612739.1"/>
    </source>
</evidence>
<dbReference type="AlphaFoldDB" id="A0A835I9D6"/>
<evidence type="ECO:0000313" key="2">
    <source>
        <dbReference type="Proteomes" id="UP000631114"/>
    </source>
</evidence>